<accession>A0A1H9KQF3</accession>
<dbReference type="InterPro" id="IPR001647">
    <property type="entry name" value="HTH_TetR"/>
</dbReference>
<dbReference type="Pfam" id="PF14278">
    <property type="entry name" value="TetR_C_8"/>
    <property type="match status" value="1"/>
</dbReference>
<evidence type="ECO:0000256" key="1">
    <source>
        <dbReference type="ARBA" id="ARBA00023125"/>
    </source>
</evidence>
<dbReference type="Pfam" id="PF00440">
    <property type="entry name" value="TetR_N"/>
    <property type="match status" value="1"/>
</dbReference>
<dbReference type="InterPro" id="IPR039532">
    <property type="entry name" value="TetR_C_Firmicutes"/>
</dbReference>
<dbReference type="PANTHER" id="PTHR43479:SF7">
    <property type="entry name" value="TETR-FAMILY TRANSCRIPTIONAL REGULATOR"/>
    <property type="match status" value="1"/>
</dbReference>
<evidence type="ECO:0000313" key="4">
    <source>
        <dbReference type="EMBL" id="SER01396.1"/>
    </source>
</evidence>
<evidence type="ECO:0000259" key="3">
    <source>
        <dbReference type="PROSITE" id="PS50977"/>
    </source>
</evidence>
<name>A0A1H9KQF3_BUTFI</name>
<keyword evidence="1 2" id="KW-0238">DNA-binding</keyword>
<dbReference type="RefSeq" id="WP_026522717.1">
    <property type="nucleotide sequence ID" value="NZ_FOGJ01000001.1"/>
</dbReference>
<reference evidence="4 5" key="1">
    <citation type="submission" date="2016-10" db="EMBL/GenBank/DDBJ databases">
        <authorList>
            <person name="de Groot N.N."/>
        </authorList>
    </citation>
    <scope>NUCLEOTIDE SEQUENCE [LARGE SCALE GENOMIC DNA]</scope>
    <source>
        <strain evidence="4 5">AR40</strain>
    </source>
</reference>
<proteinExistence type="predicted"/>
<dbReference type="InterPro" id="IPR050624">
    <property type="entry name" value="HTH-type_Tx_Regulator"/>
</dbReference>
<dbReference type="AlphaFoldDB" id="A0A1H9KQF3"/>
<gene>
    <name evidence="4" type="ORF">SAMN04487884_101139</name>
</gene>
<dbReference type="PROSITE" id="PS50977">
    <property type="entry name" value="HTH_TETR_2"/>
    <property type="match status" value="1"/>
</dbReference>
<dbReference type="OrthoDB" id="9810250at2"/>
<dbReference type="SUPFAM" id="SSF46689">
    <property type="entry name" value="Homeodomain-like"/>
    <property type="match status" value="1"/>
</dbReference>
<organism evidence="4 5">
    <name type="scientific">Butyrivibrio fibrisolvens</name>
    <dbReference type="NCBI Taxonomy" id="831"/>
    <lineage>
        <taxon>Bacteria</taxon>
        <taxon>Bacillati</taxon>
        <taxon>Bacillota</taxon>
        <taxon>Clostridia</taxon>
        <taxon>Lachnospirales</taxon>
        <taxon>Lachnospiraceae</taxon>
        <taxon>Butyrivibrio</taxon>
    </lineage>
</organism>
<protein>
    <submittedName>
        <fullName evidence="4">Transcriptional regulator, TetR family</fullName>
    </submittedName>
</protein>
<evidence type="ECO:0000313" key="5">
    <source>
        <dbReference type="Proteomes" id="UP000182584"/>
    </source>
</evidence>
<dbReference type="Gene3D" id="1.10.357.10">
    <property type="entry name" value="Tetracycline Repressor, domain 2"/>
    <property type="match status" value="1"/>
</dbReference>
<dbReference type="PANTHER" id="PTHR43479">
    <property type="entry name" value="ACREF/ENVCD OPERON REPRESSOR-RELATED"/>
    <property type="match status" value="1"/>
</dbReference>
<dbReference type="InterPro" id="IPR009057">
    <property type="entry name" value="Homeodomain-like_sf"/>
</dbReference>
<dbReference type="Proteomes" id="UP000182584">
    <property type="component" value="Unassembled WGS sequence"/>
</dbReference>
<dbReference type="GO" id="GO:0003677">
    <property type="term" value="F:DNA binding"/>
    <property type="evidence" value="ECO:0007669"/>
    <property type="project" value="UniProtKB-UniRule"/>
</dbReference>
<sequence length="187" mass="21656">MSEIMTKRALEQALKSVLKTKNLKKVTIQDIADECGINRNTFYYHFKDIYDLVEWICIEDGKKALSQYRQYDNWENGTIGLLNMMLENKAFVENVYRNVGRERIESFLFPQIKQVIASIVYEEAEGISVTDEEKEFAAEMYQYIFVGVILRWIHEGMKDNPDELVGKLAVALNGSMKLCLKNIANAH</sequence>
<evidence type="ECO:0000256" key="2">
    <source>
        <dbReference type="PROSITE-ProRule" id="PRU00335"/>
    </source>
</evidence>
<feature type="DNA-binding region" description="H-T-H motif" evidence="2">
    <location>
        <begin position="27"/>
        <end position="46"/>
    </location>
</feature>
<feature type="domain" description="HTH tetR-type" evidence="3">
    <location>
        <begin position="4"/>
        <end position="64"/>
    </location>
</feature>
<dbReference type="EMBL" id="FOGJ01000001">
    <property type="protein sequence ID" value="SER01396.1"/>
    <property type="molecule type" value="Genomic_DNA"/>
</dbReference>